<evidence type="ECO:0000313" key="2">
    <source>
        <dbReference type="EMBL" id="ASK38184.1"/>
    </source>
</evidence>
<evidence type="ECO:0000256" key="1">
    <source>
        <dbReference type="SAM" id="MobiDB-lite"/>
    </source>
</evidence>
<feature type="region of interest" description="Disordered" evidence="1">
    <location>
        <begin position="109"/>
        <end position="152"/>
    </location>
</feature>
<accession>A0A220SWS8</accession>
<dbReference type="EMBL" id="KX906370">
    <property type="protein sequence ID" value="ASK38184.1"/>
    <property type="molecule type" value="Genomic_DNA"/>
</dbReference>
<dbReference type="OrthoDB" id="383042at2157"/>
<keyword evidence="2" id="KW-0614">Plasmid</keyword>
<reference evidence="2" key="1">
    <citation type="submission" date="2016-09" db="EMBL/GenBank/DDBJ databases">
        <title>A plasmid goes viral.</title>
        <authorList>
            <person name="Erdmann S."/>
            <person name="Tschitschko B."/>
            <person name="Cavicchioli R."/>
        </authorList>
    </citation>
    <scope>NUCLEOTIDE SEQUENCE</scope>
    <source>
        <strain evidence="2">HLS1</strain>
        <plasmid evidence="2">pR1SE2</plasmid>
    </source>
</reference>
<proteinExistence type="predicted"/>
<feature type="compositionally biased region" description="Basic and acidic residues" evidence="1">
    <location>
        <begin position="110"/>
        <end position="136"/>
    </location>
</feature>
<geneLocation type="plasmid" evidence="2">
    <name>pR1SE2</name>
</geneLocation>
<sequence>MNVSSLLDTVLAREQRVRELDAERDDEFQTWVKRLNAESMTLLKQISEFDLTDSDDREAFYDLVEKSEARFTDLRNRDEIAEVPTNVTIEIDRLLDRFDEATKRRVIRVSARDPRKERERKKEKQHREMARTRSEQLAEQLRNVYDALPNDE</sequence>
<dbReference type="RefSeq" id="WP_143420272.1">
    <property type="nucleotide sequence ID" value="NZ_JAXGGM010000006.1"/>
</dbReference>
<organism evidence="2">
    <name type="scientific">Halorubrum lacusprofundi</name>
    <dbReference type="NCBI Taxonomy" id="2247"/>
    <lineage>
        <taxon>Archaea</taxon>
        <taxon>Methanobacteriati</taxon>
        <taxon>Methanobacteriota</taxon>
        <taxon>Stenosarchaea group</taxon>
        <taxon>Halobacteria</taxon>
        <taxon>Halobacteriales</taxon>
        <taxon>Haloferacaceae</taxon>
        <taxon>Halorubrum</taxon>
    </lineage>
</organism>
<protein>
    <submittedName>
        <fullName evidence="2">Uncharacterized protein</fullName>
    </submittedName>
</protein>
<dbReference type="AlphaFoldDB" id="A0A220SWS8"/>
<name>A0A220SWS8_9EURY</name>